<feature type="domain" description="CBS" evidence="20">
    <location>
        <begin position="98"/>
        <end position="154"/>
    </location>
</feature>
<comment type="caution">
    <text evidence="13">Lacks conserved residue(s) required for the propagation of feature annotation.</text>
</comment>
<keyword evidence="6 13" id="KW-0332">GMP biosynthesis</keyword>
<dbReference type="SMART" id="SM01240">
    <property type="entry name" value="IMPDH"/>
    <property type="match status" value="1"/>
</dbReference>
<dbReference type="GO" id="GO:0046872">
    <property type="term" value="F:metal ion binding"/>
    <property type="evidence" value="ECO:0007669"/>
    <property type="project" value="UniProtKB-UniRule"/>
</dbReference>
<evidence type="ECO:0000256" key="18">
    <source>
        <dbReference type="RuleBase" id="RU003927"/>
    </source>
</evidence>
<dbReference type="InterPro" id="IPR015875">
    <property type="entry name" value="IMP_DH/GMP_Rdtase_CS"/>
</dbReference>
<comment type="function">
    <text evidence="13">Catalyzes the conversion of inosine 5'-phosphate (IMP) to xanthosine 5'-phosphate (XMP), the first committed and rate-limiting step in the de novo synthesis of guanine nucleotides, and therefore plays an important role in the regulation of cell growth.</text>
</comment>
<evidence type="ECO:0000256" key="15">
    <source>
        <dbReference type="PIRSR" id="PIRSR000130-3"/>
    </source>
</evidence>
<dbReference type="InterPro" id="IPR005990">
    <property type="entry name" value="IMP_DH"/>
</dbReference>
<keyword evidence="9 13" id="KW-0560">Oxidoreductase</keyword>
<dbReference type="PIRSF" id="PIRSF000130">
    <property type="entry name" value="IMPDH"/>
    <property type="match status" value="1"/>
</dbReference>
<keyword evidence="7 13" id="KW-0658">Purine biosynthesis</keyword>
<evidence type="ECO:0000256" key="12">
    <source>
        <dbReference type="ARBA" id="ARBA00048028"/>
    </source>
</evidence>
<dbReference type="HAMAP" id="MF_01964">
    <property type="entry name" value="IMPDH"/>
    <property type="match status" value="1"/>
</dbReference>
<reference evidence="21" key="1">
    <citation type="submission" date="2019-04" db="EMBL/GenBank/DDBJ databases">
        <title>Evolution of Biomass-Degrading Anaerobic Consortia Revealed by Metagenomics.</title>
        <authorList>
            <person name="Peng X."/>
        </authorList>
    </citation>
    <scope>NUCLEOTIDE SEQUENCE</scope>
    <source>
        <strain evidence="21">SIG14</strain>
    </source>
</reference>
<dbReference type="PANTHER" id="PTHR11911:SF111">
    <property type="entry name" value="INOSINE-5'-MONOPHOSPHATE DEHYDROGENASE"/>
    <property type="match status" value="1"/>
</dbReference>
<dbReference type="GO" id="GO:0003938">
    <property type="term" value="F:IMP dehydrogenase activity"/>
    <property type="evidence" value="ECO:0007669"/>
    <property type="project" value="UniProtKB-UniRule"/>
</dbReference>
<feature type="binding site" evidence="13">
    <location>
        <position position="480"/>
    </location>
    <ligand>
        <name>K(+)</name>
        <dbReference type="ChEBI" id="CHEBI:29103"/>
        <note>ligand shared between two tetrameric partners</note>
    </ligand>
</feature>
<feature type="active site" description="Proton acceptor" evidence="13 14">
    <location>
        <position position="405"/>
    </location>
</feature>
<dbReference type="Proteomes" id="UP000732619">
    <property type="component" value="Unassembled WGS sequence"/>
</dbReference>
<evidence type="ECO:0000256" key="11">
    <source>
        <dbReference type="ARBA" id="ARBA00023122"/>
    </source>
</evidence>
<feature type="binding site" evidence="13">
    <location>
        <begin position="339"/>
        <end position="341"/>
    </location>
    <ligand>
        <name>IMP</name>
        <dbReference type="ChEBI" id="CHEBI:58053"/>
    </ligand>
</feature>
<name>A0A8T3VQS9_METOL</name>
<feature type="binding site" description="in other chain" evidence="13 16">
    <location>
        <position position="301"/>
    </location>
    <ligand>
        <name>K(+)</name>
        <dbReference type="ChEBI" id="CHEBI:29103"/>
        <note>ligand shared between two tetrameric partners</note>
    </ligand>
</feature>
<keyword evidence="11 17" id="KW-0129">CBS domain</keyword>
<feature type="binding site" description="in other chain" evidence="13 16">
    <location>
        <position position="306"/>
    </location>
    <ligand>
        <name>K(+)</name>
        <dbReference type="ChEBI" id="CHEBI:29103"/>
        <note>ligand shared between two tetrameric partners</note>
    </ligand>
</feature>
<comment type="caution">
    <text evidence="21">The sequence shown here is derived from an EMBL/GenBank/DDBJ whole genome shotgun (WGS) entry which is preliminary data.</text>
</comment>
<evidence type="ECO:0000256" key="1">
    <source>
        <dbReference type="ARBA" id="ARBA00001958"/>
    </source>
</evidence>
<feature type="binding site" evidence="13">
    <location>
        <position position="304"/>
    </location>
    <ligand>
        <name>IMP</name>
        <dbReference type="ChEBI" id="CHEBI:58053"/>
    </ligand>
</feature>
<keyword evidence="10 13" id="KW-0520">NAD</keyword>
<feature type="binding site" evidence="13">
    <location>
        <position position="478"/>
    </location>
    <ligand>
        <name>K(+)</name>
        <dbReference type="ChEBI" id="CHEBI:29103"/>
        <note>ligand shared between two tetrameric partners</note>
    </ligand>
</feature>
<feature type="active site" description="Thioimidate intermediate" evidence="13 14">
    <location>
        <position position="306"/>
    </location>
</feature>
<gene>
    <name evidence="13 21" type="primary">guaB</name>
    <name evidence="21" type="ORF">E7Z75_08115</name>
</gene>
<evidence type="ECO:0000256" key="5">
    <source>
        <dbReference type="ARBA" id="ARBA00022737"/>
    </source>
</evidence>
<dbReference type="Pfam" id="PF00478">
    <property type="entry name" value="IMPDH"/>
    <property type="match status" value="1"/>
</dbReference>
<evidence type="ECO:0000259" key="20">
    <source>
        <dbReference type="PROSITE" id="PS51371"/>
    </source>
</evidence>
<feature type="binding site" evidence="13">
    <location>
        <position position="250"/>
    </location>
    <ligand>
        <name>NAD(+)</name>
        <dbReference type="ChEBI" id="CHEBI:57540"/>
    </ligand>
</feature>
<dbReference type="PROSITE" id="PS00487">
    <property type="entry name" value="IMP_DH_GMP_RED"/>
    <property type="match status" value="1"/>
</dbReference>
<dbReference type="CDD" id="cd00381">
    <property type="entry name" value="IMPDH"/>
    <property type="match status" value="1"/>
</dbReference>
<dbReference type="EMBL" id="SUTG01000046">
    <property type="protein sequence ID" value="MBE6513087.1"/>
    <property type="molecule type" value="Genomic_DNA"/>
</dbReference>
<dbReference type="Pfam" id="PF00571">
    <property type="entry name" value="CBS"/>
    <property type="match status" value="2"/>
</dbReference>
<comment type="catalytic activity">
    <reaction evidence="12 13 19">
        <text>IMP + NAD(+) + H2O = XMP + NADH + H(+)</text>
        <dbReference type="Rhea" id="RHEA:11708"/>
        <dbReference type="ChEBI" id="CHEBI:15377"/>
        <dbReference type="ChEBI" id="CHEBI:15378"/>
        <dbReference type="ChEBI" id="CHEBI:57464"/>
        <dbReference type="ChEBI" id="CHEBI:57540"/>
        <dbReference type="ChEBI" id="CHEBI:57945"/>
        <dbReference type="ChEBI" id="CHEBI:58053"/>
        <dbReference type="EC" id="1.1.1.205"/>
    </reaction>
</comment>
<protein>
    <recommendedName>
        <fullName evidence="13 19">Inosine-5'-monophosphate dehydrogenase</fullName>
        <shortName evidence="13">IMP dehydrogenase</shortName>
        <shortName evidence="13">IMPD</shortName>
        <shortName evidence="13">IMPDH</shortName>
        <ecNumber evidence="13 19">1.1.1.205</ecNumber>
    </recommendedName>
</protein>
<dbReference type="GO" id="GO:0006177">
    <property type="term" value="P:GMP biosynthetic process"/>
    <property type="evidence" value="ECO:0007669"/>
    <property type="project" value="UniProtKB-UniRule"/>
</dbReference>
<evidence type="ECO:0000256" key="2">
    <source>
        <dbReference type="ARBA" id="ARBA00005502"/>
    </source>
</evidence>
<feature type="binding site" evidence="15">
    <location>
        <begin position="250"/>
        <end position="252"/>
    </location>
    <ligand>
        <name>NAD(+)</name>
        <dbReference type="ChEBI" id="CHEBI:57540"/>
    </ligand>
</feature>
<dbReference type="InterPro" id="IPR046342">
    <property type="entry name" value="CBS_dom_sf"/>
</dbReference>
<evidence type="ECO:0000313" key="21">
    <source>
        <dbReference type="EMBL" id="MBE6513087.1"/>
    </source>
</evidence>
<dbReference type="SUPFAM" id="SSF54631">
    <property type="entry name" value="CBS-domain pair"/>
    <property type="match status" value="1"/>
</dbReference>
<dbReference type="FunFam" id="3.20.20.70:FF:000003">
    <property type="entry name" value="GMP reductase"/>
    <property type="match status" value="1"/>
</dbReference>
<dbReference type="NCBIfam" id="TIGR01302">
    <property type="entry name" value="IMP_dehydrog"/>
    <property type="match status" value="1"/>
</dbReference>
<evidence type="ECO:0000256" key="8">
    <source>
        <dbReference type="ARBA" id="ARBA00022958"/>
    </source>
</evidence>
<evidence type="ECO:0000256" key="3">
    <source>
        <dbReference type="ARBA" id="ARBA00011881"/>
    </source>
</evidence>
<comment type="activity regulation">
    <text evidence="13">Mycophenolic acid (MPA) is a non-competitive inhibitor that prevents formation of the closed enzyme conformation by binding to the same site as the amobile flap. In contrast, mizoribine monophosphate (MZP) is a competitive inhibitor that induces the closed conformation. MPA is a potent inhibitor of mammalian IMPDHs but a poor inhibitor of the bacterial enzymes. MZP is a more potent inhibitor of bacterial IMPDH.</text>
</comment>
<dbReference type="InterPro" id="IPR000644">
    <property type="entry name" value="CBS_dom"/>
</dbReference>
<dbReference type="CDD" id="cd04601">
    <property type="entry name" value="CBS_pair_IMPDH"/>
    <property type="match status" value="1"/>
</dbReference>
<dbReference type="EC" id="1.1.1.205" evidence="13 19"/>
<keyword evidence="5" id="KW-0677">Repeat</keyword>
<feature type="domain" description="CBS" evidence="20">
    <location>
        <begin position="159"/>
        <end position="216"/>
    </location>
</feature>
<evidence type="ECO:0000256" key="14">
    <source>
        <dbReference type="PIRSR" id="PIRSR000130-1"/>
    </source>
</evidence>
<evidence type="ECO:0000256" key="10">
    <source>
        <dbReference type="ARBA" id="ARBA00023027"/>
    </source>
</evidence>
<feature type="binding site" evidence="13">
    <location>
        <begin position="386"/>
        <end position="390"/>
    </location>
    <ligand>
        <name>IMP</name>
        <dbReference type="ChEBI" id="CHEBI:58053"/>
    </ligand>
</feature>
<feature type="binding site" evidence="13 15">
    <location>
        <begin position="299"/>
        <end position="301"/>
    </location>
    <ligand>
        <name>NAD(+)</name>
        <dbReference type="ChEBI" id="CHEBI:57540"/>
    </ligand>
</feature>
<dbReference type="PROSITE" id="PS51371">
    <property type="entry name" value="CBS"/>
    <property type="match status" value="2"/>
</dbReference>
<comment type="cofactor">
    <cofactor evidence="1 13">
        <name>K(+)</name>
        <dbReference type="ChEBI" id="CHEBI:29103"/>
    </cofactor>
</comment>
<comment type="subunit">
    <text evidence="3 13">Homotetramer.</text>
</comment>
<evidence type="ECO:0000256" key="16">
    <source>
        <dbReference type="PIRSR" id="PIRSR000130-4"/>
    </source>
</evidence>
<dbReference type="AlphaFoldDB" id="A0A8T3VQS9"/>
<feature type="binding site" evidence="13">
    <location>
        <begin position="362"/>
        <end position="363"/>
    </location>
    <ligand>
        <name>IMP</name>
        <dbReference type="ChEBI" id="CHEBI:58053"/>
    </ligand>
</feature>
<evidence type="ECO:0000256" key="4">
    <source>
        <dbReference type="ARBA" id="ARBA00022723"/>
    </source>
</evidence>
<comment type="pathway">
    <text evidence="13 19">Purine metabolism; XMP biosynthesis via de novo pathway; XMP from IMP: step 1/1.</text>
</comment>
<evidence type="ECO:0000256" key="9">
    <source>
        <dbReference type="ARBA" id="ARBA00023002"/>
    </source>
</evidence>
<evidence type="ECO:0000256" key="7">
    <source>
        <dbReference type="ARBA" id="ARBA00022755"/>
    </source>
</evidence>
<evidence type="ECO:0000256" key="17">
    <source>
        <dbReference type="PROSITE-ProRule" id="PRU00703"/>
    </source>
</evidence>
<feature type="binding site" evidence="13">
    <location>
        <position position="479"/>
    </location>
    <ligand>
        <name>K(+)</name>
        <dbReference type="ChEBI" id="CHEBI:29103"/>
        <note>ligand shared between two tetrameric partners</note>
    </ligand>
</feature>
<sequence>MQFSDKIYNAKPGYTYDDFLLVPNASWIEAKDVDTKVNLTKDIQLNIPIMSAAMDTVTEANLAIALAQEGGIGVIHRNITQEAQVEEVKKVKSAEDITVRDVVTISPESSIETVQDIMENESVSGLPVIENDKIVGIISKRDVRPFLKSDSKKLVKDIMTSEVVTIKENISSEEALDIAYENKVERLPVVSEDGDLVGILTIKDILNQDQHPNAAVDKKGKYLVAAACGPFDLDRAMALDEAGADIISIDCAHAHNMNVVKFAQTIKDNIDADLCMGNIATREAAEDLIAHGADGLKVGIGPGSICTTRIVAGIGVPQVTAIADVADVASEAGIPVIADGGLRFSGDIAKAIGAGADVVMLGNLLAGTLEAPGDIVTMNGRKYKTYRGMGSIGAMTGGSGGGADRYFQELDKGTHMKHSKLVAEGVEGVVPYKGTVAEVVFQLVGGLKSSMGYCGARDIQTMKEVARFVRITASGIKESHPHELMITNESPNYPNFE</sequence>
<dbReference type="Gene3D" id="3.20.20.70">
    <property type="entry name" value="Aldolase class I"/>
    <property type="match status" value="1"/>
</dbReference>
<evidence type="ECO:0000313" key="22">
    <source>
        <dbReference type="Proteomes" id="UP000732619"/>
    </source>
</evidence>
<dbReference type="InterPro" id="IPR013785">
    <property type="entry name" value="Aldolase_TIM"/>
</dbReference>
<feature type="binding site" description="in other chain" evidence="13 16">
    <location>
        <position position="303"/>
    </location>
    <ligand>
        <name>K(+)</name>
        <dbReference type="ChEBI" id="CHEBI:29103"/>
        <note>ligand shared between two tetrameric partners</note>
    </ligand>
</feature>
<proteinExistence type="inferred from homology"/>
<dbReference type="GO" id="GO:0000166">
    <property type="term" value="F:nucleotide binding"/>
    <property type="evidence" value="ECO:0007669"/>
    <property type="project" value="UniProtKB-UniRule"/>
</dbReference>
<dbReference type="GO" id="GO:0006183">
    <property type="term" value="P:GTP biosynthetic process"/>
    <property type="evidence" value="ECO:0007669"/>
    <property type="project" value="TreeGrafter"/>
</dbReference>
<dbReference type="PANTHER" id="PTHR11911">
    <property type="entry name" value="INOSINE-5-MONOPHOSPHATE DEHYDROGENASE RELATED"/>
    <property type="match status" value="1"/>
</dbReference>
<accession>A0A8T3VQS9</accession>
<keyword evidence="8 13" id="KW-0630">Potassium</keyword>
<dbReference type="InterPro" id="IPR001093">
    <property type="entry name" value="IMP_DH_GMPRt"/>
</dbReference>
<dbReference type="SUPFAM" id="SSF51412">
    <property type="entry name" value="Inosine monophosphate dehydrogenase (IMPDH)"/>
    <property type="match status" value="1"/>
</dbReference>
<evidence type="ECO:0000256" key="13">
    <source>
        <dbReference type="HAMAP-Rule" id="MF_01964"/>
    </source>
</evidence>
<organism evidence="21 22">
    <name type="scientific">Methanobrevibacter olleyae</name>
    <dbReference type="NCBI Taxonomy" id="294671"/>
    <lineage>
        <taxon>Archaea</taxon>
        <taxon>Methanobacteriati</taxon>
        <taxon>Methanobacteriota</taxon>
        <taxon>Methanomada group</taxon>
        <taxon>Methanobacteria</taxon>
        <taxon>Methanobacteriales</taxon>
        <taxon>Methanobacteriaceae</taxon>
        <taxon>Methanobrevibacter</taxon>
    </lineage>
</organism>
<evidence type="ECO:0000256" key="6">
    <source>
        <dbReference type="ARBA" id="ARBA00022749"/>
    </source>
</evidence>
<comment type="similarity">
    <text evidence="2 13 18">Belongs to the IMPDH/GMPR family.</text>
</comment>
<feature type="binding site" evidence="13">
    <location>
        <position position="424"/>
    </location>
    <ligand>
        <name>IMP</name>
        <dbReference type="ChEBI" id="CHEBI:58053"/>
    </ligand>
</feature>
<evidence type="ECO:0000256" key="19">
    <source>
        <dbReference type="RuleBase" id="RU003928"/>
    </source>
</evidence>
<dbReference type="SMART" id="SM00116">
    <property type="entry name" value="CBS"/>
    <property type="match status" value="2"/>
</dbReference>
<keyword evidence="4 13" id="KW-0479">Metal-binding</keyword>